<name>A0A9P4JFZ8_9PLEO</name>
<evidence type="ECO:0000313" key="1">
    <source>
        <dbReference type="EMBL" id="KAF2198691.1"/>
    </source>
</evidence>
<evidence type="ECO:0000313" key="2">
    <source>
        <dbReference type="Proteomes" id="UP000799536"/>
    </source>
</evidence>
<dbReference type="AlphaFoldDB" id="A0A9P4JFZ8"/>
<proteinExistence type="predicted"/>
<dbReference type="Proteomes" id="UP000799536">
    <property type="component" value="Unassembled WGS sequence"/>
</dbReference>
<accession>A0A9P4JFZ8</accession>
<reference evidence="1" key="1">
    <citation type="journal article" date="2020" name="Stud. Mycol.">
        <title>101 Dothideomycetes genomes: a test case for predicting lifestyles and emergence of pathogens.</title>
        <authorList>
            <person name="Haridas S."/>
            <person name="Albert R."/>
            <person name="Binder M."/>
            <person name="Bloem J."/>
            <person name="Labutti K."/>
            <person name="Salamov A."/>
            <person name="Andreopoulos B."/>
            <person name="Baker S."/>
            <person name="Barry K."/>
            <person name="Bills G."/>
            <person name="Bluhm B."/>
            <person name="Cannon C."/>
            <person name="Castanera R."/>
            <person name="Culley D."/>
            <person name="Daum C."/>
            <person name="Ezra D."/>
            <person name="Gonzalez J."/>
            <person name="Henrissat B."/>
            <person name="Kuo A."/>
            <person name="Liang C."/>
            <person name="Lipzen A."/>
            <person name="Lutzoni F."/>
            <person name="Magnuson J."/>
            <person name="Mondo S."/>
            <person name="Nolan M."/>
            <person name="Ohm R."/>
            <person name="Pangilinan J."/>
            <person name="Park H.-J."/>
            <person name="Ramirez L."/>
            <person name="Alfaro M."/>
            <person name="Sun H."/>
            <person name="Tritt A."/>
            <person name="Yoshinaga Y."/>
            <person name="Zwiers L.-H."/>
            <person name="Turgeon B."/>
            <person name="Goodwin S."/>
            <person name="Spatafora J."/>
            <person name="Crous P."/>
            <person name="Grigoriev I."/>
        </authorList>
    </citation>
    <scope>NUCLEOTIDE SEQUENCE</scope>
    <source>
        <strain evidence="1">ATCC 74209</strain>
    </source>
</reference>
<comment type="caution">
    <text evidence="1">The sequence shown here is derived from an EMBL/GenBank/DDBJ whole genome shotgun (WGS) entry which is preliminary data.</text>
</comment>
<gene>
    <name evidence="1" type="ORF">GQ43DRAFT_147842</name>
</gene>
<protein>
    <submittedName>
        <fullName evidence="1">Uncharacterized protein</fullName>
    </submittedName>
</protein>
<keyword evidence="2" id="KW-1185">Reference proteome</keyword>
<sequence>MVSPVWGSILLRVIVELRWVHRATLQGHRTTLQGYRATGLQSSLIKTIIDYIKAYGLNVSLFHCTAILLISHHVSIITPLFVNHTYHHYYCSCQTIIHSLRHVRRVLLSLKDAAVALPTLSVSDAFASLTAHLNRDTGSFCQHIAFFSPSADCAVCWESILGLQRTVLEETILSTCIFQNSEVSDA</sequence>
<organism evidence="1 2">
    <name type="scientific">Delitschia confertaspora ATCC 74209</name>
    <dbReference type="NCBI Taxonomy" id="1513339"/>
    <lineage>
        <taxon>Eukaryota</taxon>
        <taxon>Fungi</taxon>
        <taxon>Dikarya</taxon>
        <taxon>Ascomycota</taxon>
        <taxon>Pezizomycotina</taxon>
        <taxon>Dothideomycetes</taxon>
        <taxon>Pleosporomycetidae</taxon>
        <taxon>Pleosporales</taxon>
        <taxon>Delitschiaceae</taxon>
        <taxon>Delitschia</taxon>
    </lineage>
</organism>
<dbReference type="EMBL" id="ML994125">
    <property type="protein sequence ID" value="KAF2198691.1"/>
    <property type="molecule type" value="Genomic_DNA"/>
</dbReference>